<dbReference type="Gene3D" id="3.40.50.2000">
    <property type="entry name" value="Glycogen Phosphorylase B"/>
    <property type="match status" value="2"/>
</dbReference>
<evidence type="ECO:0000313" key="2">
    <source>
        <dbReference type="EMBL" id="MDO7840699.1"/>
    </source>
</evidence>
<organism evidence="2 3">
    <name type="scientific">Sphingomonas immobilis</name>
    <dbReference type="NCBI Taxonomy" id="3063997"/>
    <lineage>
        <taxon>Bacteria</taxon>
        <taxon>Pseudomonadati</taxon>
        <taxon>Pseudomonadota</taxon>
        <taxon>Alphaproteobacteria</taxon>
        <taxon>Sphingomonadales</taxon>
        <taxon>Sphingomonadaceae</taxon>
        <taxon>Sphingomonas</taxon>
    </lineage>
</organism>
<sequence length="396" mass="43201">MRILTFIHGFEPGGVEKVALRLVSAWRDSGAAVSIIVGKDNADYRAAAPALPYAFLPESRWIPGKSLKMLRWLPGLIRRHRPDVIFVGGNTYTIFAVLLKLLLGRSCPPIVAKVSNDLGRDDMGPLSRFFYRKWLRIQGRHIDHLVGMADANRAEIVAAFDVATERVSIVPDPALSAAQLDLLSSRGPLRIDRSHSGQTFLAVGRLVQQKNFALLIEAFADIARADDRLVILGEGVQRGKLERLVAELHLESQVSLPGHGSADDWLARADTFVLSSDYEGVPAVVIEALAAGLPIVATQCSVAMSELLGNGRLGTLVPTGDREAFGHAMRQANASPISLPDMKRQAARFTIEKGAPDYLDIFRRVLESPGLDGQAPDRMRDNRASVAREVLAADRL</sequence>
<keyword evidence="2" id="KW-0328">Glycosyltransferase</keyword>
<dbReference type="Pfam" id="PF13579">
    <property type="entry name" value="Glyco_trans_4_4"/>
    <property type="match status" value="1"/>
</dbReference>
<evidence type="ECO:0000259" key="1">
    <source>
        <dbReference type="Pfam" id="PF13579"/>
    </source>
</evidence>
<dbReference type="PANTHER" id="PTHR12526">
    <property type="entry name" value="GLYCOSYLTRANSFERASE"/>
    <property type="match status" value="1"/>
</dbReference>
<evidence type="ECO:0000313" key="3">
    <source>
        <dbReference type="Proteomes" id="UP001176468"/>
    </source>
</evidence>
<keyword evidence="2" id="KW-0808">Transferase</keyword>
<dbReference type="CDD" id="cd03811">
    <property type="entry name" value="GT4_GT28_WabH-like"/>
    <property type="match status" value="1"/>
</dbReference>
<reference evidence="2" key="1">
    <citation type="submission" date="2023-07" db="EMBL/GenBank/DDBJ databases">
        <authorList>
            <person name="Kim M.K."/>
        </authorList>
    </citation>
    <scope>NUCLEOTIDE SEQUENCE</scope>
    <source>
        <strain evidence="2">CA1-15</strain>
    </source>
</reference>
<dbReference type="EC" id="2.4.-.-" evidence="2"/>
<dbReference type="EMBL" id="JAUQSZ010000001">
    <property type="protein sequence ID" value="MDO7840699.1"/>
    <property type="molecule type" value="Genomic_DNA"/>
</dbReference>
<comment type="caution">
    <text evidence="2">The sequence shown here is derived from an EMBL/GenBank/DDBJ whole genome shotgun (WGS) entry which is preliminary data.</text>
</comment>
<accession>A0ABT8ZT08</accession>
<proteinExistence type="predicted"/>
<dbReference type="GO" id="GO:0016757">
    <property type="term" value="F:glycosyltransferase activity"/>
    <property type="evidence" value="ECO:0007669"/>
    <property type="project" value="UniProtKB-KW"/>
</dbReference>
<name>A0ABT8ZT08_9SPHN</name>
<dbReference type="Pfam" id="PF13692">
    <property type="entry name" value="Glyco_trans_1_4"/>
    <property type="match status" value="1"/>
</dbReference>
<dbReference type="InterPro" id="IPR028098">
    <property type="entry name" value="Glyco_trans_4-like_N"/>
</dbReference>
<gene>
    <name evidence="2" type="ORF">Q5H94_00030</name>
</gene>
<feature type="domain" description="Glycosyltransferase subfamily 4-like N-terminal" evidence="1">
    <location>
        <begin position="13"/>
        <end position="171"/>
    </location>
</feature>
<protein>
    <submittedName>
        <fullName evidence="2">Glycosyltransferase</fullName>
        <ecNumber evidence="2">2.4.-.-</ecNumber>
    </submittedName>
</protein>
<dbReference type="Proteomes" id="UP001176468">
    <property type="component" value="Unassembled WGS sequence"/>
</dbReference>
<dbReference type="SUPFAM" id="SSF53756">
    <property type="entry name" value="UDP-Glycosyltransferase/glycogen phosphorylase"/>
    <property type="match status" value="1"/>
</dbReference>
<keyword evidence="3" id="KW-1185">Reference proteome</keyword>